<keyword evidence="6" id="KW-0963">Cytoplasm</keyword>
<dbReference type="EMBL" id="CP128399">
    <property type="protein sequence ID" value="WJW66098.1"/>
    <property type="molecule type" value="Genomic_DNA"/>
</dbReference>
<dbReference type="PIRSF" id="PIRSF036483">
    <property type="entry name" value="PFK_XF0274"/>
    <property type="match status" value="1"/>
</dbReference>
<comment type="cofactor">
    <cofactor evidence="1 6">
        <name>Mg(2+)</name>
        <dbReference type="ChEBI" id="CHEBI:18420"/>
    </cofactor>
</comment>
<comment type="subcellular location">
    <subcellularLocation>
        <location evidence="6">Cytoplasm</location>
    </subcellularLocation>
</comment>
<accession>A0A8T7M3S6</accession>
<comment type="catalytic activity">
    <reaction evidence="6">
        <text>beta-D-fructose 6-phosphate + diphosphate = beta-D-fructose 1,6-bisphosphate + phosphate + H(+)</text>
        <dbReference type="Rhea" id="RHEA:13613"/>
        <dbReference type="ChEBI" id="CHEBI:15378"/>
        <dbReference type="ChEBI" id="CHEBI:32966"/>
        <dbReference type="ChEBI" id="CHEBI:33019"/>
        <dbReference type="ChEBI" id="CHEBI:43474"/>
        <dbReference type="ChEBI" id="CHEBI:57634"/>
        <dbReference type="EC" id="2.7.1.90"/>
    </reaction>
</comment>
<feature type="binding site" evidence="6">
    <location>
        <position position="111"/>
    </location>
    <ligand>
        <name>Mg(2+)</name>
        <dbReference type="ChEBI" id="CHEBI:18420"/>
        <note>catalytic</note>
    </ligand>
</feature>
<proteinExistence type="inferred from homology"/>
<keyword evidence="2 6" id="KW-0808">Transferase</keyword>
<dbReference type="Proteomes" id="UP000521676">
    <property type="component" value="Unassembled WGS sequence"/>
</dbReference>
<evidence type="ECO:0000313" key="11">
    <source>
        <dbReference type="Proteomes" id="UP001431572"/>
    </source>
</evidence>
<evidence type="ECO:0000313" key="8">
    <source>
        <dbReference type="EMBL" id="NWJ46727.1"/>
    </source>
</evidence>
<dbReference type="NCBIfam" id="NF010675">
    <property type="entry name" value="PRK14072.1"/>
    <property type="match status" value="1"/>
</dbReference>
<evidence type="ECO:0000256" key="1">
    <source>
        <dbReference type="ARBA" id="ARBA00001946"/>
    </source>
</evidence>
<dbReference type="EMBL" id="JACATZ010000001">
    <property type="protein sequence ID" value="NWJ46727.1"/>
    <property type="molecule type" value="Genomic_DNA"/>
</dbReference>
<organism evidence="8 10">
    <name type="scientific">Candidatus Chlorohelix allophototropha</name>
    <dbReference type="NCBI Taxonomy" id="3003348"/>
    <lineage>
        <taxon>Bacteria</taxon>
        <taxon>Bacillati</taxon>
        <taxon>Chloroflexota</taxon>
        <taxon>Chloroflexia</taxon>
        <taxon>Candidatus Chloroheliales</taxon>
        <taxon>Candidatus Chloroheliaceae</taxon>
        <taxon>Candidatus Chlorohelix</taxon>
    </lineage>
</organism>
<dbReference type="SUPFAM" id="SSF53784">
    <property type="entry name" value="Phosphofructokinase"/>
    <property type="match status" value="1"/>
</dbReference>
<comment type="subunit">
    <text evidence="6">Homodimer.</text>
</comment>
<name>A0A8T7M3S6_9CHLR</name>
<dbReference type="Proteomes" id="UP001431572">
    <property type="component" value="Chromosome 1"/>
</dbReference>
<dbReference type="GO" id="GO:0006002">
    <property type="term" value="P:fructose 6-phosphate metabolic process"/>
    <property type="evidence" value="ECO:0007669"/>
    <property type="project" value="InterPro"/>
</dbReference>
<evidence type="ECO:0000256" key="5">
    <source>
        <dbReference type="ARBA" id="ARBA00022842"/>
    </source>
</evidence>
<evidence type="ECO:0000313" key="10">
    <source>
        <dbReference type="Proteomes" id="UP000521676"/>
    </source>
</evidence>
<dbReference type="GO" id="GO:0005737">
    <property type="term" value="C:cytoplasm"/>
    <property type="evidence" value="ECO:0007669"/>
    <property type="project" value="UniProtKB-SubCell"/>
</dbReference>
<dbReference type="HAMAP" id="MF_01978">
    <property type="entry name" value="Phosphofructokinase_II_B2"/>
    <property type="match status" value="1"/>
</dbReference>
<feature type="domain" description="Phosphofructokinase" evidence="7">
    <location>
        <begin position="7"/>
        <end position="299"/>
    </location>
</feature>
<feature type="site" description="Important for catalytic activity; stabilizes the transition state when the phosphoryl donor is PPi" evidence="6">
    <location>
        <position position="138"/>
    </location>
</feature>
<reference evidence="9" key="2">
    <citation type="journal article" date="2024" name="Nature">
        <title>Anoxygenic phototroph of the Chloroflexota uses a type I reaction centre.</title>
        <authorList>
            <person name="Tsuji J.M."/>
            <person name="Shaw N.A."/>
            <person name="Nagashima S."/>
            <person name="Venkiteswaran J.J."/>
            <person name="Schiff S.L."/>
            <person name="Watanabe T."/>
            <person name="Fukui M."/>
            <person name="Hanada S."/>
            <person name="Tank M."/>
            <person name="Neufeld J.D."/>
        </authorList>
    </citation>
    <scope>NUCLEOTIDE SEQUENCE</scope>
    <source>
        <strain evidence="9">L227-S17</strain>
    </source>
</reference>
<dbReference type="Gene3D" id="3.40.50.450">
    <property type="match status" value="1"/>
</dbReference>
<feature type="binding site" evidence="6">
    <location>
        <position position="14"/>
    </location>
    <ligand>
        <name>diphosphate</name>
        <dbReference type="ChEBI" id="CHEBI:33019"/>
    </ligand>
</feature>
<dbReference type="GO" id="GO:0003872">
    <property type="term" value="F:6-phosphofructokinase activity"/>
    <property type="evidence" value="ECO:0007669"/>
    <property type="project" value="UniProtKB-UniRule"/>
</dbReference>
<dbReference type="Pfam" id="PF00365">
    <property type="entry name" value="PFK"/>
    <property type="match status" value="1"/>
</dbReference>
<feature type="binding site" evidence="6">
    <location>
        <begin position="186"/>
        <end position="188"/>
    </location>
    <ligand>
        <name>substrate</name>
    </ligand>
</feature>
<dbReference type="Gene3D" id="3.40.50.460">
    <property type="entry name" value="Phosphofructokinase domain"/>
    <property type="match status" value="1"/>
</dbReference>
<protein>
    <recommendedName>
        <fullName evidence="6">Pyrophosphate--fructose 6-phosphate 1-phosphotransferase</fullName>
        <ecNumber evidence="6">2.7.1.90</ecNumber>
    </recommendedName>
    <alternativeName>
        <fullName evidence="6">6-phosphofructokinase, pyrophosphate dependent</fullName>
    </alternativeName>
    <alternativeName>
        <fullName evidence="6">PPi-dependent phosphofructokinase</fullName>
        <shortName evidence="6">PPi-PFK</shortName>
    </alternativeName>
    <alternativeName>
        <fullName evidence="6">Pyrophosphate-dependent 6-phosphofructose-1-kinase</fullName>
    </alternativeName>
</protein>
<feature type="binding site" evidence="6">
    <location>
        <position position="243"/>
    </location>
    <ligand>
        <name>substrate</name>
    </ligand>
</feature>
<dbReference type="RefSeq" id="WP_341467977.1">
    <property type="nucleotide sequence ID" value="NZ_CP128399.1"/>
</dbReference>
<dbReference type="InterPro" id="IPR035966">
    <property type="entry name" value="PKF_sf"/>
</dbReference>
<dbReference type="InterPro" id="IPR000023">
    <property type="entry name" value="Phosphofructokinase_dom"/>
</dbReference>
<feature type="site" description="Important for catalytic activity and substrate specificity; stabilizes the transition state when the phosphoryl donor is PPi; prevents ATP from binding by mimicking the alpha-phosphate group of ATP" evidence="6">
    <location>
        <position position="112"/>
    </location>
</feature>
<dbReference type="GO" id="GO:0046872">
    <property type="term" value="F:metal ion binding"/>
    <property type="evidence" value="ECO:0007669"/>
    <property type="project" value="UniProtKB-KW"/>
</dbReference>
<keyword evidence="6" id="KW-0324">Glycolysis</keyword>
<dbReference type="PRINTS" id="PR00476">
    <property type="entry name" value="PHFRCTKINASE"/>
</dbReference>
<comment type="similarity">
    <text evidence="6">Belongs to the phosphofructokinase type A (PFKA) family. PPi-dependent PFK group II subfamily. Clade 'B2' sub-subfamily.</text>
</comment>
<feature type="binding site" evidence="6">
    <location>
        <begin position="139"/>
        <end position="141"/>
    </location>
    <ligand>
        <name>substrate</name>
    </ligand>
</feature>
<reference evidence="8 10" key="1">
    <citation type="submission" date="2020-06" db="EMBL/GenBank/DDBJ databases">
        <title>Anoxygenic phototrophic Chloroflexota member uses a Type I reaction center.</title>
        <authorList>
            <person name="Tsuji J.M."/>
            <person name="Shaw N.A."/>
            <person name="Nagashima S."/>
            <person name="Venkiteswaran J."/>
            <person name="Schiff S.L."/>
            <person name="Hanada S."/>
            <person name="Tank M."/>
            <person name="Neufeld J.D."/>
        </authorList>
    </citation>
    <scope>NUCLEOTIDE SEQUENCE [LARGE SCALE GENOMIC DNA]</scope>
    <source>
        <strain evidence="8">L227-S17</strain>
    </source>
</reference>
<comment type="pathway">
    <text evidence="6">Carbohydrate degradation; glycolysis; D-glyceraldehyde 3-phosphate and glycerone phosphate from D-glucose: step 3/4.</text>
</comment>
<keyword evidence="4 6" id="KW-0418">Kinase</keyword>
<dbReference type="AlphaFoldDB" id="A0A8T7M3S6"/>
<dbReference type="InterPro" id="IPR011404">
    <property type="entry name" value="PPi-PFK"/>
</dbReference>
<sequence>MSKKGNLLIGQSGGATAVINSSLAGALSEALKNDKVGEIYGMLEGVQGLLNDRIVDLRMQAGTPAVLEHLKRTPAAALGMCRLKLGEAEAERVLKILQKHNIRYFIYIGGNDSADTCHRLASLAKAQGYDLYAIGIPKTIDNDLPDMDHCPGYGSIARYITQATRDTSIDTAAAAVVHPVKVLEVMGRNAGWVAASAAMARVNENDPPHLIYTPERGLNPDDFLRDVKRTYALYGYCVAVIGETVKDQHGKPLSGRGEPYFVDSFGHRYYQGPASYLTGLVMKELGLTSRFDKPGTLQRMSMNCVSEVDLEEAWLVGAEGVRLALSEHSDLMVTIQRVNAPNEEYAITTGTTPLLNIAHSERKMPADYINSAGNNVTQAFLDYAKPLIGSAIPDYFHFDKTRLVAKK</sequence>
<evidence type="ECO:0000259" key="7">
    <source>
        <dbReference type="Pfam" id="PF00365"/>
    </source>
</evidence>
<evidence type="ECO:0000256" key="2">
    <source>
        <dbReference type="ARBA" id="ARBA00022679"/>
    </source>
</evidence>
<keyword evidence="3 6" id="KW-0479">Metal-binding</keyword>
<evidence type="ECO:0000313" key="9">
    <source>
        <dbReference type="EMBL" id="WJW66098.1"/>
    </source>
</evidence>
<gene>
    <name evidence="6" type="primary">pfp</name>
    <name evidence="8" type="ORF">HXX08_12680</name>
    <name evidence="9" type="ORF">OZ401_001882</name>
</gene>
<evidence type="ECO:0000256" key="6">
    <source>
        <dbReference type="HAMAP-Rule" id="MF_01978"/>
    </source>
</evidence>
<comment type="caution">
    <text evidence="6">Lacks conserved residue(s) required for the propagation of feature annotation.</text>
</comment>
<keyword evidence="5 6" id="KW-0460">Magnesium</keyword>
<dbReference type="EC" id="2.7.1.90" evidence="6"/>
<feature type="active site" description="Proton acceptor" evidence="6">
    <location>
        <position position="141"/>
    </location>
</feature>
<dbReference type="InterPro" id="IPR022953">
    <property type="entry name" value="ATP_PFK"/>
</dbReference>
<keyword evidence="11" id="KW-1185">Reference proteome</keyword>
<comment type="activity regulation">
    <text evidence="6">Non-allosteric.</text>
</comment>
<comment type="function">
    <text evidence="6">Catalyzes the phosphorylation of D-fructose 6-phosphate, the first committing step of glycolysis. Uses inorganic phosphate (PPi) as phosphoryl donor instead of ATP like common ATP-dependent phosphofructokinases (ATP-PFKs), which renders the reaction reversible, and can thus function both in glycolysis and gluconeogenesis. Consistently, PPi-PFK can replace the enzymes of both the forward (ATP-PFK) and reverse (fructose-bisphosphatase (FBPase)) reactions.</text>
</comment>
<dbReference type="PANTHER" id="PTHR45770">
    <property type="entry name" value="ATP-DEPENDENT 6-PHOSPHOFRUCTOKINASE 1"/>
    <property type="match status" value="1"/>
</dbReference>
<evidence type="ECO:0000256" key="3">
    <source>
        <dbReference type="ARBA" id="ARBA00022723"/>
    </source>
</evidence>
<dbReference type="InterPro" id="IPR050929">
    <property type="entry name" value="PFKA"/>
</dbReference>
<dbReference type="GO" id="GO:0047334">
    <property type="term" value="F:diphosphate-fructose-6-phosphate 1-phosphotransferase activity"/>
    <property type="evidence" value="ECO:0007669"/>
    <property type="project" value="UniProtKB-EC"/>
</dbReference>
<evidence type="ECO:0000256" key="4">
    <source>
        <dbReference type="ARBA" id="ARBA00022777"/>
    </source>
</evidence>